<proteinExistence type="predicted"/>
<name>A0ABQ9WUU8_9EUKA</name>
<dbReference type="EMBL" id="JARBJD010000355">
    <property type="protein sequence ID" value="KAK2943265.1"/>
    <property type="molecule type" value="Genomic_DNA"/>
</dbReference>
<comment type="caution">
    <text evidence="1">The sequence shown here is derived from an EMBL/GenBank/DDBJ whole genome shotgun (WGS) entry which is preliminary data.</text>
</comment>
<evidence type="ECO:0000313" key="1">
    <source>
        <dbReference type="EMBL" id="KAK2943265.1"/>
    </source>
</evidence>
<dbReference type="Proteomes" id="UP001281761">
    <property type="component" value="Unassembled WGS sequence"/>
</dbReference>
<evidence type="ECO:0000313" key="2">
    <source>
        <dbReference type="Proteomes" id="UP001281761"/>
    </source>
</evidence>
<reference evidence="1 2" key="1">
    <citation type="journal article" date="2022" name="bioRxiv">
        <title>Genomics of Preaxostyla Flagellates Illuminates Evolutionary Transitions and the Path Towards Mitochondrial Loss.</title>
        <authorList>
            <person name="Novak L.V.F."/>
            <person name="Treitli S.C."/>
            <person name="Pyrih J."/>
            <person name="Halakuc P."/>
            <person name="Pipaliya S.V."/>
            <person name="Vacek V."/>
            <person name="Brzon O."/>
            <person name="Soukal P."/>
            <person name="Eme L."/>
            <person name="Dacks J.B."/>
            <person name="Karnkowska A."/>
            <person name="Elias M."/>
            <person name="Hampl V."/>
        </authorList>
    </citation>
    <scope>NUCLEOTIDE SEQUENCE [LARGE SCALE GENOMIC DNA]</scope>
    <source>
        <strain evidence="1">NAU3</strain>
        <tissue evidence="1">Gut</tissue>
    </source>
</reference>
<keyword evidence="2" id="KW-1185">Reference proteome</keyword>
<sequence>MTNSSNDTLSSPYCSAFLNWDEDVQSVHENAVVFQSLIATLKSTPAFDASLEGKAVNFLESVEPNGRQSADAFLRSIASISDGSLTDFVRSIVVLVSSASQGITLSAMKIVPSLLFWSAADLKLALIEADLIPQIVKNINLQSLSFEEAEDIHINVMKSITNSLWLTTPYSLSQLEIEDDNEQQVVHKTIFEQVLVPSEKYLCHLCMNRTSIIDGDQSYEFMRLLSHLLEISPYHQPTIDFVLPMPVVLSSASCLTFFEHDASIWTFLYLLNKSQREWNAKREAVQQMGRTVHRMLRMEGIDDVIEEKLRNDRNGLRGRSIADESTQLNGLLGMNLPQRR</sequence>
<accession>A0ABQ9WUU8</accession>
<organism evidence="1 2">
    <name type="scientific">Blattamonas nauphoetae</name>
    <dbReference type="NCBI Taxonomy" id="2049346"/>
    <lineage>
        <taxon>Eukaryota</taxon>
        <taxon>Metamonada</taxon>
        <taxon>Preaxostyla</taxon>
        <taxon>Oxymonadida</taxon>
        <taxon>Blattamonas</taxon>
    </lineage>
</organism>
<protein>
    <submittedName>
        <fullName evidence="1">Uncharacterized protein</fullName>
    </submittedName>
</protein>
<gene>
    <name evidence="1" type="ORF">BLNAU_21837</name>
</gene>